<evidence type="ECO:0000313" key="2">
    <source>
        <dbReference type="Proteomes" id="UP001201812"/>
    </source>
</evidence>
<dbReference type="EMBL" id="JAKKPZ010000008">
    <property type="protein sequence ID" value="KAI1718021.1"/>
    <property type="molecule type" value="Genomic_DNA"/>
</dbReference>
<dbReference type="Proteomes" id="UP001201812">
    <property type="component" value="Unassembled WGS sequence"/>
</dbReference>
<protein>
    <recommendedName>
        <fullName evidence="3">F-box domain-containing protein</fullName>
    </recommendedName>
</protein>
<evidence type="ECO:0000313" key="1">
    <source>
        <dbReference type="EMBL" id="KAI1718021.1"/>
    </source>
</evidence>
<sequence length="350" mass="40495">MANGLILNRVLDFLDRRSLLAVSEISSLLKHIVEQYFAVKPYLVLRKLRFYEYKWSVSIDGHPRIYVQSEADPVMDILKEQKFLRAKQTELLFIVPEENPRLALFYESCEDEEEREKCCVLSQQSAPDEELLFHTLESLSHIWTERKLTLDFSLYWYQSKVPGHLFANCRELNLQSFRQLGYGASQISNSINLPALITNCTAMRKCVKISYYQYGSEEVPPMEEFADWISKGIPGETKFLFFDGGLIPMENIDLMMTNILKEKFLEAMQPAPFVFECENVPEPFQLENTSTQEVLVGKRLSSFRRNCVIIRRKVDTPEIDTWNIADDLDDMSFSSGSLSASTSIYFSDLT</sequence>
<name>A0AAD4N7U2_9BILA</name>
<keyword evidence="2" id="KW-1185">Reference proteome</keyword>
<proteinExistence type="predicted"/>
<dbReference type="AlphaFoldDB" id="A0AAD4N7U2"/>
<evidence type="ECO:0008006" key="3">
    <source>
        <dbReference type="Google" id="ProtNLM"/>
    </source>
</evidence>
<reference evidence="1" key="1">
    <citation type="submission" date="2022-01" db="EMBL/GenBank/DDBJ databases">
        <title>Genome Sequence Resource for Two Populations of Ditylenchus destructor, the Migratory Endoparasitic Phytonematode.</title>
        <authorList>
            <person name="Zhang H."/>
            <person name="Lin R."/>
            <person name="Xie B."/>
        </authorList>
    </citation>
    <scope>NUCLEOTIDE SEQUENCE</scope>
    <source>
        <strain evidence="1">BazhouSP</strain>
    </source>
</reference>
<comment type="caution">
    <text evidence="1">The sequence shown here is derived from an EMBL/GenBank/DDBJ whole genome shotgun (WGS) entry which is preliminary data.</text>
</comment>
<accession>A0AAD4N7U2</accession>
<gene>
    <name evidence="1" type="ORF">DdX_06433</name>
</gene>
<organism evidence="1 2">
    <name type="scientific">Ditylenchus destructor</name>
    <dbReference type="NCBI Taxonomy" id="166010"/>
    <lineage>
        <taxon>Eukaryota</taxon>
        <taxon>Metazoa</taxon>
        <taxon>Ecdysozoa</taxon>
        <taxon>Nematoda</taxon>
        <taxon>Chromadorea</taxon>
        <taxon>Rhabditida</taxon>
        <taxon>Tylenchina</taxon>
        <taxon>Tylenchomorpha</taxon>
        <taxon>Sphaerularioidea</taxon>
        <taxon>Anguinidae</taxon>
        <taxon>Anguininae</taxon>
        <taxon>Ditylenchus</taxon>
    </lineage>
</organism>